<feature type="region of interest" description="Disordered" evidence="1">
    <location>
        <begin position="1"/>
        <end position="55"/>
    </location>
</feature>
<dbReference type="AlphaFoldDB" id="A0A9N7U6D2"/>
<evidence type="ECO:0000256" key="1">
    <source>
        <dbReference type="SAM" id="MobiDB-lite"/>
    </source>
</evidence>
<reference evidence="2" key="1">
    <citation type="submission" date="2020-03" db="EMBL/GenBank/DDBJ databases">
        <authorList>
            <person name="Weist P."/>
        </authorList>
    </citation>
    <scope>NUCLEOTIDE SEQUENCE</scope>
</reference>
<dbReference type="EMBL" id="CADEAL010000737">
    <property type="protein sequence ID" value="CAB1424544.1"/>
    <property type="molecule type" value="Genomic_DNA"/>
</dbReference>
<name>A0A9N7U6D2_PLEPL</name>
<evidence type="ECO:0000313" key="3">
    <source>
        <dbReference type="Proteomes" id="UP001153269"/>
    </source>
</evidence>
<dbReference type="Proteomes" id="UP001153269">
    <property type="component" value="Unassembled WGS sequence"/>
</dbReference>
<protein>
    <submittedName>
        <fullName evidence="2">Uncharacterized protein</fullName>
    </submittedName>
</protein>
<feature type="region of interest" description="Disordered" evidence="1">
    <location>
        <begin position="267"/>
        <end position="291"/>
    </location>
</feature>
<feature type="compositionally biased region" description="Basic and acidic residues" evidence="1">
    <location>
        <begin position="98"/>
        <end position="109"/>
    </location>
</feature>
<accession>A0A9N7U6D2</accession>
<evidence type="ECO:0000313" key="2">
    <source>
        <dbReference type="EMBL" id="CAB1424544.1"/>
    </source>
</evidence>
<keyword evidence="3" id="KW-1185">Reference proteome</keyword>
<comment type="caution">
    <text evidence="2">The sequence shown here is derived from an EMBL/GenBank/DDBJ whole genome shotgun (WGS) entry which is preliminary data.</text>
</comment>
<feature type="compositionally biased region" description="Polar residues" evidence="1">
    <location>
        <begin position="280"/>
        <end position="291"/>
    </location>
</feature>
<proteinExistence type="predicted"/>
<feature type="region of interest" description="Disordered" evidence="1">
    <location>
        <begin position="86"/>
        <end position="134"/>
    </location>
</feature>
<sequence>MPARCRLARENAAGDAQIPERQRPCRAAQRAGRAGGGEVGGVQSSAQHIGGGDETSTNRYQIVQLLSTKLFLFAVSSLHLHIKQTIETSREKRRRRRREEGGMKDERRGRGGGQTEGPESEAHDRPRFNGNNKLPSQAIKSAFDIYLGAEANLGFVLGRRREVDAGFSLDRPNVPLDPAATETLLWVTARETLKSPKMGSARRSSHITASSSAGHISGFVCARVVNCTCAVSQVRTRGPNQHTEAPLMPRAHATAGSRPRPECLGGHGVGSIGGTKPQVDFSTPQRRGQRNNTLNLPCEYLRITQKSYRSDSHDTEWKLP</sequence>
<gene>
    <name evidence="2" type="ORF">PLEPLA_LOCUS12472</name>
</gene>
<organism evidence="2 3">
    <name type="scientific">Pleuronectes platessa</name>
    <name type="common">European plaice</name>
    <dbReference type="NCBI Taxonomy" id="8262"/>
    <lineage>
        <taxon>Eukaryota</taxon>
        <taxon>Metazoa</taxon>
        <taxon>Chordata</taxon>
        <taxon>Craniata</taxon>
        <taxon>Vertebrata</taxon>
        <taxon>Euteleostomi</taxon>
        <taxon>Actinopterygii</taxon>
        <taxon>Neopterygii</taxon>
        <taxon>Teleostei</taxon>
        <taxon>Neoteleostei</taxon>
        <taxon>Acanthomorphata</taxon>
        <taxon>Carangaria</taxon>
        <taxon>Pleuronectiformes</taxon>
        <taxon>Pleuronectoidei</taxon>
        <taxon>Pleuronectidae</taxon>
        <taxon>Pleuronectes</taxon>
    </lineage>
</organism>